<gene>
    <name evidence="2" type="ORF">SDC9_131897</name>
</gene>
<reference evidence="2" key="1">
    <citation type="submission" date="2019-08" db="EMBL/GenBank/DDBJ databases">
        <authorList>
            <person name="Kucharzyk K."/>
            <person name="Murdoch R.W."/>
            <person name="Higgins S."/>
            <person name="Loffler F."/>
        </authorList>
    </citation>
    <scope>NUCLEOTIDE SEQUENCE</scope>
</reference>
<feature type="region of interest" description="Disordered" evidence="1">
    <location>
        <begin position="83"/>
        <end position="121"/>
    </location>
</feature>
<dbReference type="AlphaFoldDB" id="A0A645D6D7"/>
<dbReference type="EMBL" id="VSSQ01033288">
    <property type="protein sequence ID" value="MPM84821.1"/>
    <property type="molecule type" value="Genomic_DNA"/>
</dbReference>
<evidence type="ECO:0000313" key="2">
    <source>
        <dbReference type="EMBL" id="MPM84821.1"/>
    </source>
</evidence>
<name>A0A645D6D7_9ZZZZ</name>
<feature type="compositionally biased region" description="Basic and acidic residues" evidence="1">
    <location>
        <begin position="102"/>
        <end position="121"/>
    </location>
</feature>
<proteinExistence type="predicted"/>
<sequence>MANLTKNEVRAKTMLNFAETLDINVRNLLFYMHYLDQVGRAADGQGDAGRQDNQIAFADDARIHGSVHGMLKQDVGDALLSDQHRRHTPAEAQLAVGGRVRRAGDDGHVGPEAADHLGRRA</sequence>
<protein>
    <submittedName>
        <fullName evidence="2">Uncharacterized protein</fullName>
    </submittedName>
</protein>
<organism evidence="2">
    <name type="scientific">bioreactor metagenome</name>
    <dbReference type="NCBI Taxonomy" id="1076179"/>
    <lineage>
        <taxon>unclassified sequences</taxon>
        <taxon>metagenomes</taxon>
        <taxon>ecological metagenomes</taxon>
    </lineage>
</organism>
<accession>A0A645D6D7</accession>
<evidence type="ECO:0000256" key="1">
    <source>
        <dbReference type="SAM" id="MobiDB-lite"/>
    </source>
</evidence>
<comment type="caution">
    <text evidence="2">The sequence shown here is derived from an EMBL/GenBank/DDBJ whole genome shotgun (WGS) entry which is preliminary data.</text>
</comment>